<dbReference type="EMBL" id="BMAV01025117">
    <property type="protein sequence ID" value="GFS38632.1"/>
    <property type="molecule type" value="Genomic_DNA"/>
</dbReference>
<proteinExistence type="predicted"/>
<sequence>MEYKHAPRLIDSTTSLQFWRKCHKYLGFRLKAQAKFAINLKNLKQKCMEFVKNSMHNTSTPVDGRIWSIAIGCLHQPRKLDHSAILFWSENANQPVVRKLISEVLTESERKTAMRGKARKRLEKAVKVKTNNKKPSEKQKKKRRVSLPSSNEEIPLDTSGDSFD</sequence>
<name>A0A8X6MBW7_9ARAC</name>
<feature type="region of interest" description="Disordered" evidence="1">
    <location>
        <begin position="111"/>
        <end position="164"/>
    </location>
</feature>
<feature type="compositionally biased region" description="Basic residues" evidence="1">
    <location>
        <begin position="113"/>
        <end position="122"/>
    </location>
</feature>
<dbReference type="AlphaFoldDB" id="A0A8X6MBW7"/>
<organism evidence="2 3">
    <name type="scientific">Trichonephila inaurata madagascariensis</name>
    <dbReference type="NCBI Taxonomy" id="2747483"/>
    <lineage>
        <taxon>Eukaryota</taxon>
        <taxon>Metazoa</taxon>
        <taxon>Ecdysozoa</taxon>
        <taxon>Arthropoda</taxon>
        <taxon>Chelicerata</taxon>
        <taxon>Arachnida</taxon>
        <taxon>Araneae</taxon>
        <taxon>Araneomorphae</taxon>
        <taxon>Entelegynae</taxon>
        <taxon>Araneoidea</taxon>
        <taxon>Nephilidae</taxon>
        <taxon>Trichonephila</taxon>
        <taxon>Trichonephila inaurata</taxon>
    </lineage>
</organism>
<gene>
    <name evidence="2" type="ORF">TNIN_255511</name>
</gene>
<evidence type="ECO:0000313" key="3">
    <source>
        <dbReference type="Proteomes" id="UP000886998"/>
    </source>
</evidence>
<protein>
    <submittedName>
        <fullName evidence="2">Uncharacterized protein</fullName>
    </submittedName>
</protein>
<reference evidence="2" key="1">
    <citation type="submission" date="2020-08" db="EMBL/GenBank/DDBJ databases">
        <title>Multicomponent nature underlies the extraordinary mechanical properties of spider dragline silk.</title>
        <authorList>
            <person name="Kono N."/>
            <person name="Nakamura H."/>
            <person name="Mori M."/>
            <person name="Yoshida Y."/>
            <person name="Ohtoshi R."/>
            <person name="Malay A.D."/>
            <person name="Moran D.A.P."/>
            <person name="Tomita M."/>
            <person name="Numata K."/>
            <person name="Arakawa K."/>
        </authorList>
    </citation>
    <scope>NUCLEOTIDE SEQUENCE</scope>
</reference>
<accession>A0A8X6MBW7</accession>
<keyword evidence="3" id="KW-1185">Reference proteome</keyword>
<evidence type="ECO:0000313" key="2">
    <source>
        <dbReference type="EMBL" id="GFS38632.1"/>
    </source>
</evidence>
<evidence type="ECO:0000256" key="1">
    <source>
        <dbReference type="SAM" id="MobiDB-lite"/>
    </source>
</evidence>
<dbReference type="Proteomes" id="UP000886998">
    <property type="component" value="Unassembled WGS sequence"/>
</dbReference>
<comment type="caution">
    <text evidence="2">The sequence shown here is derived from an EMBL/GenBank/DDBJ whole genome shotgun (WGS) entry which is preliminary data.</text>
</comment>